<dbReference type="Proteomes" id="UP000822476">
    <property type="component" value="Unassembled WGS sequence"/>
</dbReference>
<sequence length="589" mass="67758">MSRRNLSLPPNKPRQTISSYAPSRARASSIVPPAERASQRDTKSKAFMNKALTNLIESSVQFLEFTDYPNAISMRLLQSPSSKEVFCVFEHIVRQLTPCFHIDRPGVKVEELCLSTLRDLGYPFTLSKQYLATPGAPHAWPTVLGALDWLREQAIDVKQILESVSLFKYDDEQDHSQEPVGKVMYEFNLGAYHQYCQGEQLSDEACEEFSNKLGFYFGFPSTQEFQKTRALLSQLNSELDACDDADTQINELQRELTETEARLKSLEQHEAHMEKQLQMVESEYSKQKTTETELAEHNSELKRRLKSVKQQVKEQEDAGYGRLVQEYLMLQERYNSRLQAKTDIQKEIEQKELTYSRREGRIAPALDAFNRLIGALIVPEYSAVAKACNLKIRTYRAGFDITTELPVLFAEANSCCECVTTLISSVEKHLSELSQRRLDTKLTVEQLGLTLMRNRQAELEEQLEKLELLLAAEEAEHEAAERDFVEQRQIHSAECADCRLKMEQARNRLTELIHTNTQQSQLRAAKQAFLDEVEHKAGIFLPTLQSLINYRESSTTLHDARMDELRRRLEAFNRRMEDKIRKALESDVV</sequence>
<keyword evidence="15" id="KW-1185">Reference proteome</keyword>
<keyword evidence="7 10" id="KW-0539">Nucleus</keyword>
<feature type="coiled-coil region" evidence="11">
    <location>
        <begin position="449"/>
        <end position="490"/>
    </location>
</feature>
<dbReference type="GO" id="GO:0031262">
    <property type="term" value="C:Ndc80 complex"/>
    <property type="evidence" value="ECO:0007669"/>
    <property type="project" value="UniProtKB-UniRule"/>
</dbReference>
<evidence type="ECO:0000256" key="3">
    <source>
        <dbReference type="ARBA" id="ARBA00022618"/>
    </source>
</evidence>
<organism evidence="14 15">
    <name type="scientific">Paragonimus skrjabini miyazakii</name>
    <dbReference type="NCBI Taxonomy" id="59628"/>
    <lineage>
        <taxon>Eukaryota</taxon>
        <taxon>Metazoa</taxon>
        <taxon>Spiralia</taxon>
        <taxon>Lophotrochozoa</taxon>
        <taxon>Platyhelminthes</taxon>
        <taxon>Trematoda</taxon>
        <taxon>Digenea</taxon>
        <taxon>Plagiorchiida</taxon>
        <taxon>Troglotremata</taxon>
        <taxon>Troglotrematidae</taxon>
        <taxon>Paragonimus</taxon>
    </lineage>
</organism>
<name>A0A8S9ZA84_9TREM</name>
<dbReference type="GO" id="GO:0051301">
    <property type="term" value="P:cell division"/>
    <property type="evidence" value="ECO:0007669"/>
    <property type="project" value="UniProtKB-UniRule"/>
</dbReference>
<evidence type="ECO:0000256" key="5">
    <source>
        <dbReference type="ARBA" id="ARBA00022838"/>
    </source>
</evidence>
<feature type="domain" description="Kinetochore protein Ndc80 CH" evidence="13">
    <location>
        <begin position="20"/>
        <end position="152"/>
    </location>
</feature>
<keyword evidence="8 10" id="KW-0131">Cell cycle</keyword>
<dbReference type="OrthoDB" id="7459479at2759"/>
<gene>
    <name evidence="14" type="ORF">EG68_00467</name>
</gene>
<comment type="similarity">
    <text evidence="1 10">Belongs to the NDC80/HEC1 family.</text>
</comment>
<dbReference type="Gene3D" id="1.10.287.1490">
    <property type="match status" value="1"/>
</dbReference>
<evidence type="ECO:0000313" key="15">
    <source>
        <dbReference type="Proteomes" id="UP000822476"/>
    </source>
</evidence>
<protein>
    <recommendedName>
        <fullName evidence="10">Kinetochore protein NDC80</fullName>
    </recommendedName>
</protein>
<feature type="region of interest" description="Disordered" evidence="12">
    <location>
        <begin position="1"/>
        <end position="42"/>
    </location>
</feature>
<evidence type="ECO:0000256" key="10">
    <source>
        <dbReference type="RuleBase" id="RU368072"/>
    </source>
</evidence>
<dbReference type="PANTHER" id="PTHR10643:SF2">
    <property type="entry name" value="KINETOCHORE PROTEIN NDC80 HOMOLOG"/>
    <property type="match status" value="1"/>
</dbReference>
<evidence type="ECO:0000259" key="13">
    <source>
        <dbReference type="Pfam" id="PF03801"/>
    </source>
</evidence>
<dbReference type="GO" id="GO:0051315">
    <property type="term" value="P:attachment of mitotic spindle microtubules to kinetochore"/>
    <property type="evidence" value="ECO:0007669"/>
    <property type="project" value="UniProtKB-UniRule"/>
</dbReference>
<keyword evidence="6 11" id="KW-0175">Coiled coil</keyword>
<evidence type="ECO:0000256" key="12">
    <source>
        <dbReference type="SAM" id="MobiDB-lite"/>
    </source>
</evidence>
<dbReference type="AlphaFoldDB" id="A0A8S9ZA84"/>
<dbReference type="InterPro" id="IPR005550">
    <property type="entry name" value="Kinetochore_Ndc80"/>
</dbReference>
<evidence type="ECO:0000256" key="11">
    <source>
        <dbReference type="SAM" id="Coils"/>
    </source>
</evidence>
<dbReference type="Gene3D" id="1.10.418.30">
    <property type="entry name" value="Ncd80 complex, Ncd80 subunit"/>
    <property type="match status" value="1"/>
</dbReference>
<comment type="subunit">
    <text evidence="10">Component of the NDC80 complex.</text>
</comment>
<keyword evidence="4 10" id="KW-0498">Mitosis</keyword>
<comment type="caution">
    <text evidence="14">The sequence shown here is derived from an EMBL/GenBank/DDBJ whole genome shotgun (WGS) entry which is preliminary data.</text>
</comment>
<keyword evidence="5 10" id="KW-0995">Kinetochore</keyword>
<evidence type="ECO:0000256" key="6">
    <source>
        <dbReference type="ARBA" id="ARBA00023054"/>
    </source>
</evidence>
<dbReference type="InterPro" id="IPR038273">
    <property type="entry name" value="Ndc80_sf"/>
</dbReference>
<dbReference type="EMBL" id="JTDE01000127">
    <property type="protein sequence ID" value="KAF7262231.1"/>
    <property type="molecule type" value="Genomic_DNA"/>
</dbReference>
<evidence type="ECO:0000256" key="2">
    <source>
        <dbReference type="ARBA" id="ARBA00022454"/>
    </source>
</evidence>
<dbReference type="Pfam" id="PF03801">
    <property type="entry name" value="Ndc80_HEC"/>
    <property type="match status" value="1"/>
</dbReference>
<keyword evidence="9 10" id="KW-0137">Centromere</keyword>
<evidence type="ECO:0000313" key="14">
    <source>
        <dbReference type="EMBL" id="KAF7262231.1"/>
    </source>
</evidence>
<reference evidence="14" key="1">
    <citation type="submission" date="2019-07" db="EMBL/GenBank/DDBJ databases">
        <title>Annotation for the trematode Paragonimus miyazaki's.</title>
        <authorList>
            <person name="Choi Y.-J."/>
        </authorList>
    </citation>
    <scope>NUCLEOTIDE SEQUENCE</scope>
    <source>
        <strain evidence="14">Japan</strain>
    </source>
</reference>
<comment type="subcellular location">
    <subcellularLocation>
        <location evidence="10">Chromosome</location>
        <location evidence="10">Centromere</location>
        <location evidence="10">Kinetochore</location>
    </subcellularLocation>
    <subcellularLocation>
        <location evidence="10">Nucleus</location>
    </subcellularLocation>
</comment>
<proteinExistence type="inferred from homology"/>
<keyword evidence="2 10" id="KW-0158">Chromosome</keyword>
<feature type="coiled-coil region" evidence="11">
    <location>
        <begin position="235"/>
        <end position="318"/>
    </location>
</feature>
<evidence type="ECO:0000256" key="7">
    <source>
        <dbReference type="ARBA" id="ARBA00023242"/>
    </source>
</evidence>
<evidence type="ECO:0000256" key="1">
    <source>
        <dbReference type="ARBA" id="ARBA00007050"/>
    </source>
</evidence>
<dbReference type="GO" id="GO:0005634">
    <property type="term" value="C:nucleus"/>
    <property type="evidence" value="ECO:0007669"/>
    <property type="project" value="UniProtKB-SubCell"/>
</dbReference>
<keyword evidence="3 10" id="KW-0132">Cell division</keyword>
<dbReference type="PANTHER" id="PTHR10643">
    <property type="entry name" value="KINETOCHORE PROTEIN NDC80"/>
    <property type="match status" value="1"/>
</dbReference>
<evidence type="ECO:0000256" key="9">
    <source>
        <dbReference type="ARBA" id="ARBA00023328"/>
    </source>
</evidence>
<feature type="compositionally biased region" description="Low complexity" evidence="12">
    <location>
        <begin position="18"/>
        <end position="29"/>
    </location>
</feature>
<dbReference type="InterPro" id="IPR055260">
    <property type="entry name" value="Ndc80_CH"/>
</dbReference>
<evidence type="ECO:0000256" key="8">
    <source>
        <dbReference type="ARBA" id="ARBA00023306"/>
    </source>
</evidence>
<comment type="function">
    <text evidence="10">Acts as a component of the essential kinetochore-associated NDC80 complex, which is required for chromosome segregation and spindle checkpoint activity.</text>
</comment>
<accession>A0A8S9ZA84</accession>
<evidence type="ECO:0000256" key="4">
    <source>
        <dbReference type="ARBA" id="ARBA00022776"/>
    </source>
</evidence>